<dbReference type="SUPFAM" id="SSF53098">
    <property type="entry name" value="Ribonuclease H-like"/>
    <property type="match status" value="1"/>
</dbReference>
<dbReference type="RefSeq" id="WP_323699467.1">
    <property type="nucleotide sequence ID" value="NZ_JAYGIL010000074.1"/>
</dbReference>
<sequence length="286" mass="33882">MIISFSKDYSVEFLCSLFEVSRTAFYRYKRGESHNSAKKYHRPKHEVRLEFLKHLKRYGSRRIKASLTKRGIKLSRQKVAELMREEGLRAIQPPKFVPRTTDSKHGKRVCSNLLLKHPKPTKPNQIWVSDITYMPLKESEWAYLCTWMDLFTRVIVSWSVDDNMQESLVRKPLEKALLKRKIQPGLIVHSDRGGQYLSDKMKELVQTFGLKQSMSRADDPYDNAFAESLWSRLKTEIEIPKGGYENLTILRSILFEFIEGYYNRQRLHSSLKYEFPLDFETQWFEK</sequence>
<dbReference type="InterPro" id="IPR025948">
    <property type="entry name" value="HTH-like_dom"/>
</dbReference>
<dbReference type="InterPro" id="IPR001584">
    <property type="entry name" value="Integrase_cat-core"/>
</dbReference>
<evidence type="ECO:0000313" key="3">
    <source>
        <dbReference type="Proteomes" id="UP001303899"/>
    </source>
</evidence>
<reference evidence="2 3" key="1">
    <citation type="submission" date="2023-12" db="EMBL/GenBank/DDBJ databases">
        <title>Novel species of the genus Arcicella isolated from rivers.</title>
        <authorList>
            <person name="Lu H."/>
        </authorList>
    </citation>
    <scope>NUCLEOTIDE SEQUENCE [LARGE SCALE GENOMIC DNA]</scope>
    <source>
        <strain evidence="2 3">DC2W</strain>
    </source>
</reference>
<dbReference type="EMBL" id="JAYGIL010000074">
    <property type="protein sequence ID" value="MEA5406105.1"/>
    <property type="molecule type" value="Genomic_DNA"/>
</dbReference>
<protein>
    <submittedName>
        <fullName evidence="2">IS3 family transposase</fullName>
    </submittedName>
</protein>
<dbReference type="Pfam" id="PF00665">
    <property type="entry name" value="rve"/>
    <property type="match status" value="1"/>
</dbReference>
<dbReference type="Pfam" id="PF13333">
    <property type="entry name" value="rve_2"/>
    <property type="match status" value="1"/>
</dbReference>
<evidence type="ECO:0000313" key="2">
    <source>
        <dbReference type="EMBL" id="MEA5406105.1"/>
    </source>
</evidence>
<feature type="non-terminal residue" evidence="2">
    <location>
        <position position="286"/>
    </location>
</feature>
<gene>
    <name evidence="2" type="ORF">VB776_24435</name>
</gene>
<name>A0ABU5SC94_9BACT</name>
<dbReference type="InterPro" id="IPR048020">
    <property type="entry name" value="Transpos_IS3"/>
</dbReference>
<accession>A0ABU5SC94</accession>
<dbReference type="Pfam" id="PF13276">
    <property type="entry name" value="HTH_21"/>
    <property type="match status" value="1"/>
</dbReference>
<keyword evidence="3" id="KW-1185">Reference proteome</keyword>
<dbReference type="InterPro" id="IPR036397">
    <property type="entry name" value="RNaseH_sf"/>
</dbReference>
<dbReference type="Proteomes" id="UP001303899">
    <property type="component" value="Unassembled WGS sequence"/>
</dbReference>
<dbReference type="Gene3D" id="3.30.420.10">
    <property type="entry name" value="Ribonuclease H-like superfamily/Ribonuclease H"/>
    <property type="match status" value="1"/>
</dbReference>
<evidence type="ECO:0000259" key="1">
    <source>
        <dbReference type="PROSITE" id="PS50994"/>
    </source>
</evidence>
<dbReference type="PANTHER" id="PTHR46889">
    <property type="entry name" value="TRANSPOSASE INSF FOR INSERTION SEQUENCE IS3B-RELATED"/>
    <property type="match status" value="1"/>
</dbReference>
<comment type="caution">
    <text evidence="2">The sequence shown here is derived from an EMBL/GenBank/DDBJ whole genome shotgun (WGS) entry which is preliminary data.</text>
</comment>
<dbReference type="InterPro" id="IPR050900">
    <property type="entry name" value="Transposase_IS3/IS150/IS904"/>
</dbReference>
<dbReference type="NCBIfam" id="NF033516">
    <property type="entry name" value="transpos_IS3"/>
    <property type="match status" value="1"/>
</dbReference>
<proteinExistence type="predicted"/>
<dbReference type="InterPro" id="IPR012337">
    <property type="entry name" value="RNaseH-like_sf"/>
</dbReference>
<organism evidence="2 3">
    <name type="scientific">Arcicella gelida</name>
    <dbReference type="NCBI Taxonomy" id="2984195"/>
    <lineage>
        <taxon>Bacteria</taxon>
        <taxon>Pseudomonadati</taxon>
        <taxon>Bacteroidota</taxon>
        <taxon>Cytophagia</taxon>
        <taxon>Cytophagales</taxon>
        <taxon>Flectobacillaceae</taxon>
        <taxon>Arcicella</taxon>
    </lineage>
</organism>
<dbReference type="PROSITE" id="PS50994">
    <property type="entry name" value="INTEGRASE"/>
    <property type="match status" value="1"/>
</dbReference>
<feature type="domain" description="Integrase catalytic" evidence="1">
    <location>
        <begin position="119"/>
        <end position="284"/>
    </location>
</feature>